<dbReference type="PROSITE" id="PS50991">
    <property type="entry name" value="PYR_CT"/>
    <property type="match status" value="1"/>
</dbReference>
<dbReference type="Pfam" id="PF00682">
    <property type="entry name" value="HMGL-like"/>
    <property type="match status" value="1"/>
</dbReference>
<gene>
    <name evidence="5" type="ORF">GRI72_01165</name>
</gene>
<dbReference type="GO" id="GO:0004419">
    <property type="term" value="F:hydroxymethylglutaryl-CoA lyase activity"/>
    <property type="evidence" value="ECO:0007669"/>
    <property type="project" value="UniProtKB-EC"/>
</dbReference>
<dbReference type="EMBL" id="WTYO01000001">
    <property type="protein sequence ID" value="MXO67441.1"/>
    <property type="molecule type" value="Genomic_DNA"/>
</dbReference>
<keyword evidence="6" id="KW-1185">Reference proteome</keyword>
<evidence type="ECO:0000256" key="1">
    <source>
        <dbReference type="ARBA" id="ARBA00009405"/>
    </source>
</evidence>
<evidence type="ECO:0000313" key="5">
    <source>
        <dbReference type="EMBL" id="MXO67441.1"/>
    </source>
</evidence>
<dbReference type="CDD" id="cd07938">
    <property type="entry name" value="DRE_TIM_HMGL"/>
    <property type="match status" value="1"/>
</dbReference>
<accession>A0ABW9URD8</accession>
<evidence type="ECO:0000256" key="2">
    <source>
        <dbReference type="ARBA" id="ARBA00022723"/>
    </source>
</evidence>
<comment type="caution">
    <text evidence="5">The sequence shown here is derived from an EMBL/GenBank/DDBJ whole genome shotgun (WGS) entry which is preliminary data.</text>
</comment>
<organism evidence="5 6">
    <name type="scientific">Pelagerythrobacter marinus</name>
    <dbReference type="NCBI Taxonomy" id="538382"/>
    <lineage>
        <taxon>Bacteria</taxon>
        <taxon>Pseudomonadati</taxon>
        <taxon>Pseudomonadota</taxon>
        <taxon>Alphaproteobacteria</taxon>
        <taxon>Sphingomonadales</taxon>
        <taxon>Erythrobacteraceae</taxon>
        <taxon>Pelagerythrobacter</taxon>
    </lineage>
</organism>
<evidence type="ECO:0000259" key="4">
    <source>
        <dbReference type="PROSITE" id="PS50991"/>
    </source>
</evidence>
<dbReference type="RefSeq" id="WP_160732097.1">
    <property type="nucleotide sequence ID" value="NZ_WTYO01000001.1"/>
</dbReference>
<proteinExistence type="inferred from homology"/>
<keyword evidence="3 5" id="KW-0456">Lyase</keyword>
<dbReference type="PANTHER" id="PTHR42738">
    <property type="entry name" value="HYDROXYMETHYLGLUTARYL-COA LYASE"/>
    <property type="match status" value="1"/>
</dbReference>
<reference evidence="5 6" key="1">
    <citation type="submission" date="2019-12" db="EMBL/GenBank/DDBJ databases">
        <title>Genomic-based taxomic classification of the family Erythrobacteraceae.</title>
        <authorList>
            <person name="Xu L."/>
        </authorList>
    </citation>
    <scope>NUCLEOTIDE SEQUENCE [LARGE SCALE GENOMIC DNA]</scope>
    <source>
        <strain evidence="5 6">H32</strain>
    </source>
</reference>
<dbReference type="SUPFAM" id="SSF51569">
    <property type="entry name" value="Aldolase"/>
    <property type="match status" value="1"/>
</dbReference>
<dbReference type="Proteomes" id="UP000444401">
    <property type="component" value="Unassembled WGS sequence"/>
</dbReference>
<dbReference type="PANTHER" id="PTHR42738:SF7">
    <property type="entry name" value="HYDROXYMETHYLGLUTARYL-COA LYASE"/>
    <property type="match status" value="1"/>
</dbReference>
<keyword evidence="2" id="KW-0479">Metal-binding</keyword>
<dbReference type="InterPro" id="IPR043594">
    <property type="entry name" value="HMGL"/>
</dbReference>
<evidence type="ECO:0000313" key="6">
    <source>
        <dbReference type="Proteomes" id="UP000444401"/>
    </source>
</evidence>
<dbReference type="EC" id="4.1.3.4" evidence="5"/>
<protein>
    <submittedName>
        <fullName evidence="5">Hydroxymethylglutaryl-CoA lyase</fullName>
        <ecNumber evidence="5">4.1.3.4</ecNumber>
    </submittedName>
</protein>
<dbReference type="NCBIfam" id="NF004283">
    <property type="entry name" value="PRK05692.1"/>
    <property type="match status" value="1"/>
</dbReference>
<evidence type="ECO:0000256" key="3">
    <source>
        <dbReference type="ARBA" id="ARBA00023239"/>
    </source>
</evidence>
<comment type="similarity">
    <text evidence="1">Belongs to the HMG-CoA lyase family.</text>
</comment>
<name>A0ABW9URD8_9SPHN</name>
<dbReference type="InterPro" id="IPR000891">
    <property type="entry name" value="PYR_CT"/>
</dbReference>
<sequence length="296" mass="31073">MKVSPVPALVEVSPRDGLQNEPRALPIEARVELIERAISAGASRLEVASFVRPDRVPQMAGAEEVVARLRRGAARYIGLVLNKRGALRALDTHVDEIGFVCVASDSFGMRNQGQTGERSLEIACDVIALTKNAGRPAQAMIAVAWGCPFEGPVARSRVLAMARRLAEAGSHEIGLADTIGIARPAEVENLTRAVAQAVSPLPVRVHLHDTRGMGVANALAAIRGGAKVIDAAIGGTGGCPFAPGAAGNLATEDIAYALDSALDLDLDKLVGTARWLNARLGRQRTSALARVHRAAE</sequence>
<dbReference type="InterPro" id="IPR013785">
    <property type="entry name" value="Aldolase_TIM"/>
</dbReference>
<dbReference type="Gene3D" id="3.20.20.70">
    <property type="entry name" value="Aldolase class I"/>
    <property type="match status" value="1"/>
</dbReference>
<feature type="domain" description="Pyruvate carboxyltransferase" evidence="4">
    <location>
        <begin position="7"/>
        <end position="270"/>
    </location>
</feature>